<dbReference type="GO" id="GO:0009055">
    <property type="term" value="F:electron transfer activity"/>
    <property type="evidence" value="ECO:0007669"/>
    <property type="project" value="InterPro"/>
</dbReference>
<keyword evidence="3" id="KW-0813">Transport</keyword>
<evidence type="ECO:0000256" key="2">
    <source>
        <dbReference type="ARBA" id="ARBA00008622"/>
    </source>
</evidence>
<evidence type="ECO:0000256" key="1">
    <source>
        <dbReference type="ARBA" id="ARBA00004651"/>
    </source>
</evidence>
<feature type="transmembrane region" description="Helical" evidence="12">
    <location>
        <begin position="50"/>
        <end position="72"/>
    </location>
</feature>
<dbReference type="KEGG" id="ave:Arcve_0139"/>
<dbReference type="GO" id="GO:0020037">
    <property type="term" value="F:heme binding"/>
    <property type="evidence" value="ECO:0007669"/>
    <property type="project" value="TreeGrafter"/>
</dbReference>
<feature type="transmembrane region" description="Helical" evidence="12">
    <location>
        <begin position="12"/>
        <end position="30"/>
    </location>
</feature>
<dbReference type="OrthoDB" id="49995at2157"/>
<dbReference type="InterPro" id="IPR011577">
    <property type="entry name" value="Cyt_b561_bac/Ni-Hgenase"/>
</dbReference>
<accession>F2KN79</accession>
<comment type="similarity">
    <text evidence="2">Belongs to the HupC/HyaC/HydC family.</text>
</comment>
<evidence type="ECO:0000256" key="3">
    <source>
        <dbReference type="ARBA" id="ARBA00022448"/>
    </source>
</evidence>
<keyword evidence="7" id="KW-0479">Metal-binding</keyword>
<dbReference type="GeneID" id="10393231"/>
<evidence type="ECO:0000256" key="9">
    <source>
        <dbReference type="ARBA" id="ARBA00022989"/>
    </source>
</evidence>
<protein>
    <submittedName>
        <fullName evidence="14">Cytochrome b subunit of formate dehydrogenase-like protein</fullName>
    </submittedName>
</protein>
<dbReference type="EMBL" id="CP002588">
    <property type="protein sequence ID" value="AEA46180.1"/>
    <property type="molecule type" value="Genomic_DNA"/>
</dbReference>
<evidence type="ECO:0000256" key="10">
    <source>
        <dbReference type="ARBA" id="ARBA00023004"/>
    </source>
</evidence>
<dbReference type="InterPro" id="IPR016174">
    <property type="entry name" value="Di-haem_cyt_TM"/>
</dbReference>
<dbReference type="Pfam" id="PF01292">
    <property type="entry name" value="Ni_hydr_CYTB"/>
    <property type="match status" value="1"/>
</dbReference>
<feature type="transmembrane region" description="Helical" evidence="12">
    <location>
        <begin position="128"/>
        <end position="149"/>
    </location>
</feature>
<name>F2KN79_ARCVS</name>
<dbReference type="GO" id="GO:0005886">
    <property type="term" value="C:plasma membrane"/>
    <property type="evidence" value="ECO:0007669"/>
    <property type="project" value="UniProtKB-SubCell"/>
</dbReference>
<dbReference type="HOGENOM" id="CLU_1223144_0_0_2"/>
<evidence type="ECO:0000256" key="5">
    <source>
        <dbReference type="ARBA" id="ARBA00022617"/>
    </source>
</evidence>
<keyword evidence="6 12" id="KW-0812">Transmembrane</keyword>
<dbReference type="InterPro" id="IPR051542">
    <property type="entry name" value="Hydrogenase_cytochrome"/>
</dbReference>
<dbReference type="PANTHER" id="PTHR30485">
    <property type="entry name" value="NI/FE-HYDROGENASE 1 B-TYPE CYTOCHROME SUBUNIT"/>
    <property type="match status" value="1"/>
</dbReference>
<proteinExistence type="inferred from homology"/>
<reference evidence="14 15" key="1">
    <citation type="submission" date="2011-03" db="EMBL/GenBank/DDBJ databases">
        <title>The complete genome of Archaeoglobus veneficus SNP6.</title>
        <authorList>
            <consortium name="US DOE Joint Genome Institute (JGI-PGF)"/>
            <person name="Lucas S."/>
            <person name="Copeland A."/>
            <person name="Lapidus A."/>
            <person name="Bruce D."/>
            <person name="Goodwin L."/>
            <person name="Pitluck S."/>
            <person name="Kyrpides N."/>
            <person name="Mavromatis K."/>
            <person name="Pagani I."/>
            <person name="Ivanova N."/>
            <person name="Mikhailova N."/>
            <person name="Lu M."/>
            <person name="Detter J.C."/>
            <person name="Tapia R."/>
            <person name="Han C."/>
            <person name="Land M."/>
            <person name="Hauser L."/>
            <person name="Markowitz V."/>
            <person name="Cheng J.-F."/>
            <person name="Hugenholtz P."/>
            <person name="Woyke T."/>
            <person name="Wu D."/>
            <person name="Spring S."/>
            <person name="Brambilla E."/>
            <person name="Klenk H.-P."/>
            <person name="Eisen J.A."/>
        </authorList>
    </citation>
    <scope>NUCLEOTIDE SEQUENCE [LARGE SCALE GENOMIC DNA]</scope>
    <source>
        <strain>SNP6</strain>
    </source>
</reference>
<keyword evidence="8" id="KW-0249">Electron transport</keyword>
<evidence type="ECO:0000256" key="12">
    <source>
        <dbReference type="SAM" id="Phobius"/>
    </source>
</evidence>
<keyword evidence="9 12" id="KW-1133">Transmembrane helix</keyword>
<evidence type="ECO:0000256" key="11">
    <source>
        <dbReference type="ARBA" id="ARBA00023136"/>
    </source>
</evidence>
<keyword evidence="10" id="KW-0408">Iron</keyword>
<feature type="transmembrane region" description="Helical" evidence="12">
    <location>
        <begin position="182"/>
        <end position="204"/>
    </location>
</feature>
<evidence type="ECO:0000256" key="8">
    <source>
        <dbReference type="ARBA" id="ARBA00022982"/>
    </source>
</evidence>
<evidence type="ECO:0000313" key="14">
    <source>
        <dbReference type="EMBL" id="AEA46180.1"/>
    </source>
</evidence>
<dbReference type="Proteomes" id="UP000008136">
    <property type="component" value="Chromosome"/>
</dbReference>
<dbReference type="Gene3D" id="1.20.950.20">
    <property type="entry name" value="Transmembrane di-heme cytochromes, Chain C"/>
    <property type="match status" value="1"/>
</dbReference>
<evidence type="ECO:0000256" key="7">
    <source>
        <dbReference type="ARBA" id="ARBA00022723"/>
    </source>
</evidence>
<evidence type="ECO:0000256" key="6">
    <source>
        <dbReference type="ARBA" id="ARBA00022692"/>
    </source>
</evidence>
<dbReference type="AlphaFoldDB" id="F2KN79"/>
<keyword evidence="15" id="KW-1185">Reference proteome</keyword>
<comment type="subcellular location">
    <subcellularLocation>
        <location evidence="1">Cell membrane</location>
        <topology evidence="1">Multi-pass membrane protein</topology>
    </subcellularLocation>
</comment>
<dbReference type="RefSeq" id="WP_013682856.1">
    <property type="nucleotide sequence ID" value="NC_015320.1"/>
</dbReference>
<keyword evidence="4" id="KW-1003">Cell membrane</keyword>
<dbReference type="GO" id="GO:0005506">
    <property type="term" value="F:iron ion binding"/>
    <property type="evidence" value="ECO:0007669"/>
    <property type="project" value="InterPro"/>
</dbReference>
<dbReference type="InterPro" id="IPR000516">
    <property type="entry name" value="Ni-dep_Hydgase_cyt-B"/>
</dbReference>
<evidence type="ECO:0000313" key="15">
    <source>
        <dbReference type="Proteomes" id="UP000008136"/>
    </source>
</evidence>
<dbReference type="eggNOG" id="arCOG02478">
    <property type="taxonomic scope" value="Archaea"/>
</dbReference>
<dbReference type="PANTHER" id="PTHR30485:SF0">
    <property type="entry name" value="NI_FE-HYDROGENASE 1 B-TYPE CYTOCHROME SUBUNIT-RELATED"/>
    <property type="match status" value="1"/>
</dbReference>
<evidence type="ECO:0000256" key="4">
    <source>
        <dbReference type="ARBA" id="ARBA00022475"/>
    </source>
</evidence>
<dbReference type="SUPFAM" id="SSF81342">
    <property type="entry name" value="Transmembrane di-heme cytochromes"/>
    <property type="match status" value="1"/>
</dbReference>
<dbReference type="PRINTS" id="PR00161">
    <property type="entry name" value="NIHGNASECYTB"/>
</dbReference>
<dbReference type="STRING" id="693661.Arcve_0139"/>
<keyword evidence="11 12" id="KW-0472">Membrane</keyword>
<evidence type="ECO:0000259" key="13">
    <source>
        <dbReference type="Pfam" id="PF01292"/>
    </source>
</evidence>
<feature type="domain" description="Cytochrome b561 bacterial/Ni-hydrogenase" evidence="13">
    <location>
        <begin position="9"/>
        <end position="210"/>
    </location>
</feature>
<keyword evidence="5" id="KW-0349">Heme</keyword>
<dbReference type="GO" id="GO:0022904">
    <property type="term" value="P:respiratory electron transport chain"/>
    <property type="evidence" value="ECO:0007669"/>
    <property type="project" value="InterPro"/>
</dbReference>
<gene>
    <name evidence="14" type="ordered locus">Arcve_0139</name>
</gene>
<organism evidence="14 15">
    <name type="scientific">Archaeoglobus veneficus (strain DSM 11195 / SNP6)</name>
    <dbReference type="NCBI Taxonomy" id="693661"/>
    <lineage>
        <taxon>Archaea</taxon>
        <taxon>Methanobacteriati</taxon>
        <taxon>Methanobacteriota</taxon>
        <taxon>Archaeoglobi</taxon>
        <taxon>Archaeoglobales</taxon>
        <taxon>Archaeoglobaceae</taxon>
        <taxon>Archaeoglobus</taxon>
    </lineage>
</organism>
<sequence length="219" mass="25285">MAETVEVYRHSLFYRMCHWAIVITGFILAFTGMQMAGLYGVRILGGGQSLAVHITVSFVFGALWFLMLYYIIAEEWKWFGFGRIPYSIKFLIAEAKAWLGIGPHIEDPRGYNPDKNEYVEKIIPTEVMVWWIYFVLAMLMGITGLAMYYREFFQPVIDFAASIAPLFGAYDGYALLRAIHRFGMYLFAMVMFMHVYAVLIFGVLPSMISGRRKEKVVRE</sequence>